<name>A0A090QLW8_9GAMM</name>
<evidence type="ECO:0000313" key="3">
    <source>
        <dbReference type="Proteomes" id="UP000029227"/>
    </source>
</evidence>
<dbReference type="Proteomes" id="UP000029227">
    <property type="component" value="Unassembled WGS sequence"/>
</dbReference>
<reference evidence="2 3" key="1">
    <citation type="journal article" date="2014" name="Genome Announc.">
        <title>Draft Genome Sequences of Two Vibrionaceae Species, Vibrio ponticus C121 and Photobacterium aphoticum C119, Isolated as Coral Reef Microbiota.</title>
        <authorList>
            <person name="Al-saari N."/>
            <person name="Meirelles P.M."/>
            <person name="Mino S."/>
            <person name="Suda W."/>
            <person name="Oshima K."/>
            <person name="Hattori M."/>
            <person name="Ohkuma M."/>
            <person name="Thompson F.L."/>
            <person name="Gomez-Gil B."/>
            <person name="Sawabe T."/>
            <person name="Sawabe T."/>
        </authorList>
    </citation>
    <scope>NUCLEOTIDE SEQUENCE [LARGE SCALE GENOMIC DNA]</scope>
    <source>
        <strain evidence="2 3">JCM 19237</strain>
    </source>
</reference>
<keyword evidence="1" id="KW-0472">Membrane</keyword>
<keyword evidence="1" id="KW-1133">Transmembrane helix</keyword>
<sequence length="41" mass="4484">MQSRPSQIGLIREYATQAMRPTVAFPHALLVFMAGVLIVLG</sequence>
<feature type="transmembrane region" description="Helical" evidence="1">
    <location>
        <begin position="21"/>
        <end position="40"/>
    </location>
</feature>
<dbReference type="AlphaFoldDB" id="A0A090QLW8"/>
<proteinExistence type="predicted"/>
<dbReference type="EMBL" id="BBMN01000003">
    <property type="protein sequence ID" value="GAL04130.1"/>
    <property type="molecule type" value="Genomic_DNA"/>
</dbReference>
<evidence type="ECO:0000313" key="2">
    <source>
        <dbReference type="EMBL" id="GAL04130.1"/>
    </source>
</evidence>
<accession>A0A090QLW8</accession>
<protein>
    <submittedName>
        <fullName evidence="2">Uncharacterized protein</fullName>
    </submittedName>
</protein>
<organism evidence="2 3">
    <name type="scientific">Photobacterium aphoticum</name>
    <dbReference type="NCBI Taxonomy" id="754436"/>
    <lineage>
        <taxon>Bacteria</taxon>
        <taxon>Pseudomonadati</taxon>
        <taxon>Pseudomonadota</taxon>
        <taxon>Gammaproteobacteria</taxon>
        <taxon>Vibrionales</taxon>
        <taxon>Vibrionaceae</taxon>
        <taxon>Photobacterium</taxon>
    </lineage>
</organism>
<gene>
    <name evidence="2" type="ORF">JCM19237_2281</name>
</gene>
<comment type="caution">
    <text evidence="2">The sequence shown here is derived from an EMBL/GenBank/DDBJ whole genome shotgun (WGS) entry which is preliminary data.</text>
</comment>
<evidence type="ECO:0000256" key="1">
    <source>
        <dbReference type="SAM" id="Phobius"/>
    </source>
</evidence>
<keyword evidence="1" id="KW-0812">Transmembrane</keyword>